<evidence type="ECO:0000256" key="1">
    <source>
        <dbReference type="ARBA" id="ARBA00009747"/>
    </source>
</evidence>
<feature type="binding site" evidence="8">
    <location>
        <position position="97"/>
    </location>
    <ligand>
        <name>ATP</name>
        <dbReference type="ChEBI" id="CHEBI:30616"/>
    </ligand>
</feature>
<keyword evidence="2 8" id="KW-0808">Transferase</keyword>
<evidence type="ECO:0000256" key="7">
    <source>
        <dbReference type="ARBA" id="ARBA00022842"/>
    </source>
</evidence>
<dbReference type="NCBIfam" id="NF000658">
    <property type="entry name" value="PRK00029.1"/>
    <property type="match status" value="1"/>
</dbReference>
<evidence type="ECO:0000313" key="10">
    <source>
        <dbReference type="Proteomes" id="UP000076967"/>
    </source>
</evidence>
<feature type="binding site" evidence="8">
    <location>
        <position position="266"/>
    </location>
    <ligand>
        <name>Mg(2+)</name>
        <dbReference type="ChEBI" id="CHEBI:18420"/>
    </ligand>
</feature>
<evidence type="ECO:0000256" key="2">
    <source>
        <dbReference type="ARBA" id="ARBA00022679"/>
    </source>
</evidence>
<keyword evidence="8" id="KW-0464">Manganese</keyword>
<comment type="cofactor">
    <cofactor evidence="8">
        <name>Mg(2+)</name>
        <dbReference type="ChEBI" id="CHEBI:18420"/>
    </cofactor>
    <cofactor evidence="8">
        <name>Mn(2+)</name>
        <dbReference type="ChEBI" id="CHEBI:29035"/>
    </cofactor>
</comment>
<name>A0A168KFX9_9BACL</name>
<feature type="binding site" evidence="8">
    <location>
        <position position="129"/>
    </location>
    <ligand>
        <name>ATP</name>
        <dbReference type="ChEBI" id="CHEBI:30616"/>
    </ligand>
</feature>
<dbReference type="GO" id="GO:0030145">
    <property type="term" value="F:manganese ion binding"/>
    <property type="evidence" value="ECO:0007669"/>
    <property type="project" value="UniProtKB-UniRule"/>
</dbReference>
<evidence type="ECO:0000256" key="3">
    <source>
        <dbReference type="ARBA" id="ARBA00022695"/>
    </source>
</evidence>
<sequence length="491" mass="54837">MTKRDERLEAGWNFDNSYARLPQLFSSRVNPTPVRSPQLVILNEKLATSLALSIEALQSEEGVAVFAGNKIPENASPLAQAYAGHQFGNFTMLGDGRAVLLGEHITPQGERLDIQLKGAGRTPYSRGGDGRASLGPMLREYIISEAMHALGIPTTRSLAVVTTGESVIRENDLPGAILTRIAASHLRVGTFEYVSQWGTVEDIRVLAEYTLQRHFPDVEEGQDRYLHLLQEVIKRQAMLIAKWQLVGFIHGVMNTDNMAIGGETIDYGPCAFMDIYDPAQVFSSIDRQGRYAYGNQPNIGGWNLTRFAEAIVPLLHEDQSEAVELAQGALEEYATLYYDTWIAGMRAKLGIFNEEEEDESLIKELLSLMHKYHVDYTNTFLALTFNTVEDTVLSGTPEFTEWHTLWQARLERQEESKDASHELMRNSNPAIIPRNHRVEEALEVAVEDGDYSVMEQLLGVLSNPYAHTPEQAVYATPPVESALPYRTFCGT</sequence>
<dbReference type="AlphaFoldDB" id="A0A168KFX9"/>
<feature type="binding site" evidence="8">
    <location>
        <position position="94"/>
    </location>
    <ligand>
        <name>ATP</name>
        <dbReference type="ChEBI" id="CHEBI:30616"/>
    </ligand>
</feature>
<accession>A0A168KFX9</accession>
<evidence type="ECO:0000256" key="6">
    <source>
        <dbReference type="ARBA" id="ARBA00022840"/>
    </source>
</evidence>
<feature type="binding site" evidence="8">
    <location>
        <position position="117"/>
    </location>
    <ligand>
        <name>ATP</name>
        <dbReference type="ChEBI" id="CHEBI:30616"/>
    </ligand>
</feature>
<dbReference type="Proteomes" id="UP000076967">
    <property type="component" value="Unassembled WGS sequence"/>
</dbReference>
<gene>
    <name evidence="8" type="primary">ydiU</name>
    <name evidence="8" type="synonym">selO</name>
    <name evidence="9" type="ORF">PGLA_14085</name>
</gene>
<keyword evidence="6 8" id="KW-0067">ATP-binding</keyword>
<dbReference type="GO" id="GO:0070733">
    <property type="term" value="F:AMPylase activity"/>
    <property type="evidence" value="ECO:0007669"/>
    <property type="project" value="UniProtKB-EC"/>
</dbReference>
<feature type="binding site" evidence="8">
    <location>
        <position position="96"/>
    </location>
    <ligand>
        <name>ATP</name>
        <dbReference type="ChEBI" id="CHEBI:30616"/>
    </ligand>
</feature>
<dbReference type="OrthoDB" id="9773505at2"/>
<evidence type="ECO:0000256" key="4">
    <source>
        <dbReference type="ARBA" id="ARBA00022723"/>
    </source>
</evidence>
<feature type="active site" description="Proton acceptor" evidence="8">
    <location>
        <position position="256"/>
    </location>
</feature>
<dbReference type="PANTHER" id="PTHR12153">
    <property type="entry name" value="SELENOPROTEIN O"/>
    <property type="match status" value="1"/>
</dbReference>
<dbReference type="RefSeq" id="WP_068533745.1">
    <property type="nucleotide sequence ID" value="NZ_LVJH01000025.1"/>
</dbReference>
<dbReference type="GO" id="GO:0005524">
    <property type="term" value="F:ATP binding"/>
    <property type="evidence" value="ECO:0007669"/>
    <property type="project" value="UniProtKB-UniRule"/>
</dbReference>
<keyword evidence="7 8" id="KW-0460">Magnesium</keyword>
<feature type="binding site" evidence="8">
    <location>
        <position position="187"/>
    </location>
    <ligand>
        <name>ATP</name>
        <dbReference type="ChEBI" id="CHEBI:30616"/>
    </ligand>
</feature>
<feature type="binding site" evidence="8">
    <location>
        <position position="266"/>
    </location>
    <ligand>
        <name>ATP</name>
        <dbReference type="ChEBI" id="CHEBI:30616"/>
    </ligand>
</feature>
<keyword evidence="5 8" id="KW-0547">Nucleotide-binding</keyword>
<comment type="catalytic activity">
    <reaction evidence="8">
        <text>L-tyrosyl-[protein] + UTP = O-(5'-uridylyl)-L-tyrosyl-[protein] + diphosphate</text>
        <dbReference type="Rhea" id="RHEA:83887"/>
        <dbReference type="Rhea" id="RHEA-COMP:10136"/>
        <dbReference type="Rhea" id="RHEA-COMP:20238"/>
        <dbReference type="ChEBI" id="CHEBI:33019"/>
        <dbReference type="ChEBI" id="CHEBI:46398"/>
        <dbReference type="ChEBI" id="CHEBI:46858"/>
        <dbReference type="ChEBI" id="CHEBI:90602"/>
    </reaction>
</comment>
<dbReference type="EC" id="2.7.7.108" evidence="8"/>
<keyword evidence="3 8" id="KW-0548">Nucleotidyltransferase</keyword>
<keyword evidence="10" id="KW-1185">Reference proteome</keyword>
<reference evidence="9 10" key="1">
    <citation type="submission" date="2016-03" db="EMBL/GenBank/DDBJ databases">
        <title>Draft genome sequence of Paenibacillus glacialis DSM 22343.</title>
        <authorList>
            <person name="Shin S.-K."/>
            <person name="Yi H."/>
        </authorList>
    </citation>
    <scope>NUCLEOTIDE SEQUENCE [LARGE SCALE GENOMIC DNA]</scope>
    <source>
        <strain evidence="9 10">DSM 22343</strain>
    </source>
</reference>
<comment type="catalytic activity">
    <reaction evidence="8">
        <text>L-threonyl-[protein] + ATP = 3-O-(5'-adenylyl)-L-threonyl-[protein] + diphosphate</text>
        <dbReference type="Rhea" id="RHEA:54292"/>
        <dbReference type="Rhea" id="RHEA-COMP:11060"/>
        <dbReference type="Rhea" id="RHEA-COMP:13847"/>
        <dbReference type="ChEBI" id="CHEBI:30013"/>
        <dbReference type="ChEBI" id="CHEBI:30616"/>
        <dbReference type="ChEBI" id="CHEBI:33019"/>
        <dbReference type="ChEBI" id="CHEBI:138113"/>
        <dbReference type="EC" id="2.7.7.108"/>
    </reaction>
</comment>
<dbReference type="HAMAP" id="MF_00692">
    <property type="entry name" value="SelO"/>
    <property type="match status" value="1"/>
</dbReference>
<comment type="catalytic activity">
    <reaction evidence="8">
        <text>L-histidyl-[protein] + UTP = N(tele)-(5'-uridylyl)-L-histidyl-[protein] + diphosphate</text>
        <dbReference type="Rhea" id="RHEA:83891"/>
        <dbReference type="Rhea" id="RHEA-COMP:9745"/>
        <dbReference type="Rhea" id="RHEA-COMP:20239"/>
        <dbReference type="ChEBI" id="CHEBI:29979"/>
        <dbReference type="ChEBI" id="CHEBI:33019"/>
        <dbReference type="ChEBI" id="CHEBI:46398"/>
        <dbReference type="ChEBI" id="CHEBI:233474"/>
    </reaction>
</comment>
<evidence type="ECO:0000256" key="8">
    <source>
        <dbReference type="HAMAP-Rule" id="MF_00692"/>
    </source>
</evidence>
<keyword evidence="4 8" id="KW-0479">Metal-binding</keyword>
<comment type="catalytic activity">
    <reaction evidence="8">
        <text>L-tyrosyl-[protein] + ATP = O-(5'-adenylyl)-L-tyrosyl-[protein] + diphosphate</text>
        <dbReference type="Rhea" id="RHEA:54288"/>
        <dbReference type="Rhea" id="RHEA-COMP:10136"/>
        <dbReference type="Rhea" id="RHEA-COMP:13846"/>
        <dbReference type="ChEBI" id="CHEBI:30616"/>
        <dbReference type="ChEBI" id="CHEBI:33019"/>
        <dbReference type="ChEBI" id="CHEBI:46858"/>
        <dbReference type="ChEBI" id="CHEBI:83624"/>
        <dbReference type="EC" id="2.7.7.108"/>
    </reaction>
</comment>
<feature type="binding site" evidence="8">
    <location>
        <position position="180"/>
    </location>
    <ligand>
        <name>ATP</name>
        <dbReference type="ChEBI" id="CHEBI:30616"/>
    </ligand>
</feature>
<feature type="binding site" evidence="8">
    <location>
        <position position="130"/>
    </location>
    <ligand>
        <name>ATP</name>
        <dbReference type="ChEBI" id="CHEBI:30616"/>
    </ligand>
</feature>
<evidence type="ECO:0000313" key="9">
    <source>
        <dbReference type="EMBL" id="OAB41950.1"/>
    </source>
</evidence>
<comment type="catalytic activity">
    <reaction evidence="8">
        <text>L-seryl-[protein] + UTP = O-(5'-uridylyl)-L-seryl-[protein] + diphosphate</text>
        <dbReference type="Rhea" id="RHEA:64604"/>
        <dbReference type="Rhea" id="RHEA-COMP:9863"/>
        <dbReference type="Rhea" id="RHEA-COMP:16635"/>
        <dbReference type="ChEBI" id="CHEBI:29999"/>
        <dbReference type="ChEBI" id="CHEBI:33019"/>
        <dbReference type="ChEBI" id="CHEBI:46398"/>
        <dbReference type="ChEBI" id="CHEBI:156051"/>
    </reaction>
</comment>
<feature type="binding site" evidence="8">
    <location>
        <position position="257"/>
    </location>
    <ligand>
        <name>Mg(2+)</name>
        <dbReference type="ChEBI" id="CHEBI:18420"/>
    </ligand>
</feature>
<dbReference type="Pfam" id="PF02696">
    <property type="entry name" value="SelO"/>
    <property type="match status" value="1"/>
</dbReference>
<dbReference type="EC" id="2.7.7.-" evidence="8"/>
<dbReference type="STRING" id="494026.PGLA_14085"/>
<comment type="similarity">
    <text evidence="1 8">Belongs to the SELO family.</text>
</comment>
<comment type="function">
    <text evidence="8">Nucleotidyltransferase involved in the post-translational modification of proteins. It can catalyze the addition of adenosine monophosphate (AMP) or uridine monophosphate (UMP) to a protein, resulting in modifications known as AMPylation and UMPylation.</text>
</comment>
<dbReference type="PANTHER" id="PTHR12153:SF15">
    <property type="entry name" value="PROTEIN ADENYLYLTRANSFERASE SELO, MITOCHONDRIAL"/>
    <property type="match status" value="1"/>
</dbReference>
<organism evidence="9 10">
    <name type="scientific">Paenibacillus glacialis</name>
    <dbReference type="NCBI Taxonomy" id="494026"/>
    <lineage>
        <taxon>Bacteria</taxon>
        <taxon>Bacillati</taxon>
        <taxon>Bacillota</taxon>
        <taxon>Bacilli</taxon>
        <taxon>Bacillales</taxon>
        <taxon>Paenibacillaceae</taxon>
        <taxon>Paenibacillus</taxon>
    </lineage>
</organism>
<proteinExistence type="inferred from homology"/>
<dbReference type="EMBL" id="LVJH01000025">
    <property type="protein sequence ID" value="OAB41950.1"/>
    <property type="molecule type" value="Genomic_DNA"/>
</dbReference>
<comment type="caution">
    <text evidence="9">The sequence shown here is derived from an EMBL/GenBank/DDBJ whole genome shotgun (WGS) entry which is preliminary data.</text>
</comment>
<dbReference type="InterPro" id="IPR003846">
    <property type="entry name" value="SelO"/>
</dbReference>
<comment type="catalytic activity">
    <reaction evidence="8">
        <text>L-seryl-[protein] + ATP = 3-O-(5'-adenylyl)-L-seryl-[protein] + diphosphate</text>
        <dbReference type="Rhea" id="RHEA:58120"/>
        <dbReference type="Rhea" id="RHEA-COMP:9863"/>
        <dbReference type="Rhea" id="RHEA-COMP:15073"/>
        <dbReference type="ChEBI" id="CHEBI:29999"/>
        <dbReference type="ChEBI" id="CHEBI:30616"/>
        <dbReference type="ChEBI" id="CHEBI:33019"/>
        <dbReference type="ChEBI" id="CHEBI:142516"/>
        <dbReference type="EC" id="2.7.7.108"/>
    </reaction>
</comment>
<evidence type="ECO:0000256" key="5">
    <source>
        <dbReference type="ARBA" id="ARBA00022741"/>
    </source>
</evidence>
<protein>
    <recommendedName>
        <fullName evidence="8">Protein nucleotidyltransferase YdiU</fullName>
        <ecNumber evidence="8">2.7.7.-</ecNumber>
    </recommendedName>
    <alternativeName>
        <fullName evidence="8">Protein adenylyltransferase YdiU</fullName>
        <ecNumber evidence="8">2.7.7.108</ecNumber>
    </alternativeName>
    <alternativeName>
        <fullName evidence="8">Protein uridylyltransferase YdiU</fullName>
        <ecNumber evidence="8">2.7.7.-</ecNumber>
    </alternativeName>
</protein>
<dbReference type="GO" id="GO:0000287">
    <property type="term" value="F:magnesium ion binding"/>
    <property type="evidence" value="ECO:0007669"/>
    <property type="project" value="UniProtKB-UniRule"/>
</dbReference>